<name>A0A9P0DN82_PHACE</name>
<dbReference type="AlphaFoldDB" id="A0A9P0DN82"/>
<proteinExistence type="predicted"/>
<dbReference type="GO" id="GO:0004402">
    <property type="term" value="F:histone acetyltransferase activity"/>
    <property type="evidence" value="ECO:0007669"/>
    <property type="project" value="InterPro"/>
</dbReference>
<dbReference type="GO" id="GO:0000127">
    <property type="term" value="C:transcription factor TFIIIC complex"/>
    <property type="evidence" value="ECO:0007669"/>
    <property type="project" value="InterPro"/>
</dbReference>
<feature type="domain" description="Transcription factor IIIC 90kDa subunit N-terminal" evidence="1">
    <location>
        <begin position="26"/>
        <end position="333"/>
    </location>
</feature>
<evidence type="ECO:0000313" key="2">
    <source>
        <dbReference type="EMBL" id="CAH1170360.1"/>
    </source>
</evidence>
<dbReference type="InterPro" id="IPR024761">
    <property type="entry name" value="TFIIIC_delta_N"/>
</dbReference>
<keyword evidence="3" id="KW-1185">Reference proteome</keyword>
<sequence>MDFEFKLLDHFKLSNHLNRNFACSFSDDDRFFIITDVGIYILSLHGNVAYEFLDLCCTKHFLQVSDFAPCTNIDLDINTFHSELDKEDLYETLMGIEYSVKLKHAKPVDSAPLFAQWSPREIAGTDCMLAVLTNLHSLEIYMKFLDENEVTQYILISNLSQEIIDVEKEYWSSAVRFSVAIKLQEFKKRVHMVTPTVFRWSHIFQVNHENACAVFVGHINGDITAWLINHRSSDTREPSKLKCLGRYQTQLERLTTMYWHKTSDHGGALFFGGIDGRLSVLHITNLHQTKATFDKEQLFWSEADNVKIDEISVLVHEKETFLLAVKQRVLMVYGIDHKGDCFDFKSIYIEDYYITGLCHFRNKILVLSLPGILTQLTISVANSEISFEEKNIPMRNDMTKYRTHGCFLTKNRVLFCVLAYPWDLHSFSKSKKYANVFVYQNVSLNPFDLLWNNETNSLVNYWDCFETLRLICMKEKQFPWSGIPPDINYDDLPLIKLKTLRLIAKMSEMVFNLIPVVTNYEIKPFVILHYLVEIKLVIKRMKKLLSLLSSKKILTEFQMRSLCVQNFFLKEIVVRDILPKANVGKRFIEEIRSVMELANELQYPDMMRCVWCGEKILGPTCLPPHVDSRCSFSIMPILIMPAYKCPYCKCLAHKQIEKEEYPIICQYCDIYMERIQMRDKDLEGKYLNYNVDKLEEFKSECFDDCLEESIDLVDIEENETQYVVFTDSDDDEVENTSIRKLYQEFSKTSLAELLEK</sequence>
<dbReference type="PANTHER" id="PTHR15496">
    <property type="entry name" value="GENERAL TRANSCRIPTION FACTOR 3C POLYPEPTIDE 4 FAMILY"/>
    <property type="match status" value="1"/>
</dbReference>
<accession>A0A9P0DN82</accession>
<dbReference type="EMBL" id="OU896711">
    <property type="protein sequence ID" value="CAH1170360.1"/>
    <property type="molecule type" value="Genomic_DNA"/>
</dbReference>
<dbReference type="Proteomes" id="UP001153737">
    <property type="component" value="Chromosome 5"/>
</dbReference>
<protein>
    <recommendedName>
        <fullName evidence="1">Transcription factor IIIC 90kDa subunit N-terminal domain-containing protein</fullName>
    </recommendedName>
</protein>
<dbReference type="PANTHER" id="PTHR15496:SF2">
    <property type="entry name" value="GENERAL TRANSCRIPTION FACTOR 3C POLYPEPTIDE 4"/>
    <property type="match status" value="1"/>
</dbReference>
<dbReference type="OrthoDB" id="6426610at2759"/>
<organism evidence="2 3">
    <name type="scientific">Phaedon cochleariae</name>
    <name type="common">Mustard beetle</name>
    <dbReference type="NCBI Taxonomy" id="80249"/>
    <lineage>
        <taxon>Eukaryota</taxon>
        <taxon>Metazoa</taxon>
        <taxon>Ecdysozoa</taxon>
        <taxon>Arthropoda</taxon>
        <taxon>Hexapoda</taxon>
        <taxon>Insecta</taxon>
        <taxon>Pterygota</taxon>
        <taxon>Neoptera</taxon>
        <taxon>Endopterygota</taxon>
        <taxon>Coleoptera</taxon>
        <taxon>Polyphaga</taxon>
        <taxon>Cucujiformia</taxon>
        <taxon>Chrysomeloidea</taxon>
        <taxon>Chrysomelidae</taxon>
        <taxon>Chrysomelinae</taxon>
        <taxon>Chrysomelini</taxon>
        <taxon>Phaedon</taxon>
    </lineage>
</organism>
<evidence type="ECO:0000313" key="3">
    <source>
        <dbReference type="Proteomes" id="UP001153737"/>
    </source>
</evidence>
<dbReference type="Pfam" id="PF12657">
    <property type="entry name" value="TFIIIC_delta"/>
    <property type="match status" value="1"/>
</dbReference>
<evidence type="ECO:0000259" key="1">
    <source>
        <dbReference type="Pfam" id="PF12657"/>
    </source>
</evidence>
<dbReference type="GO" id="GO:0006384">
    <property type="term" value="P:transcription initiation at RNA polymerase III promoter"/>
    <property type="evidence" value="ECO:0007669"/>
    <property type="project" value="InterPro"/>
</dbReference>
<gene>
    <name evidence="2" type="ORF">PHAECO_LOCUS9369</name>
</gene>
<reference evidence="2" key="2">
    <citation type="submission" date="2022-10" db="EMBL/GenBank/DDBJ databases">
        <authorList>
            <consortium name="ENA_rothamsted_submissions"/>
            <consortium name="culmorum"/>
            <person name="King R."/>
        </authorList>
    </citation>
    <scope>NUCLEOTIDE SEQUENCE</scope>
</reference>
<reference evidence="2" key="1">
    <citation type="submission" date="2022-01" db="EMBL/GenBank/DDBJ databases">
        <authorList>
            <person name="King R."/>
        </authorList>
    </citation>
    <scope>NUCLEOTIDE SEQUENCE</scope>
</reference>
<dbReference type="InterPro" id="IPR044230">
    <property type="entry name" value="GTF3C4"/>
</dbReference>